<feature type="domain" description="Hormone-sensitive lipase N-terminal" evidence="42">
    <location>
        <begin position="3"/>
        <end position="112"/>
    </location>
</feature>
<evidence type="ECO:0000256" key="40">
    <source>
        <dbReference type="ARBA" id="ARBA00049519"/>
    </source>
</evidence>
<feature type="domain" description="Alpha/beta hydrolase fold-3" evidence="43">
    <location>
        <begin position="454"/>
        <end position="533"/>
    </location>
</feature>
<evidence type="ECO:0000256" key="41">
    <source>
        <dbReference type="SAM" id="MobiDB-lite"/>
    </source>
</evidence>
<evidence type="ECO:0000256" key="11">
    <source>
        <dbReference type="ARBA" id="ARBA00013254"/>
    </source>
</evidence>
<dbReference type="GO" id="GO:0005901">
    <property type="term" value="C:caveola"/>
    <property type="evidence" value="ECO:0007669"/>
    <property type="project" value="UniProtKB-SubCell"/>
</dbReference>
<dbReference type="GO" id="GO:0004771">
    <property type="term" value="F:sterol ester esterase activity"/>
    <property type="evidence" value="ECO:0007669"/>
    <property type="project" value="TreeGrafter"/>
</dbReference>
<dbReference type="OrthoDB" id="408631at2759"/>
<comment type="pathway">
    <text evidence="8">Lipid metabolism.</text>
</comment>
<evidence type="ECO:0000256" key="3">
    <source>
        <dbReference type="ARBA" id="ARBA00004236"/>
    </source>
</evidence>
<evidence type="ECO:0000256" key="10">
    <source>
        <dbReference type="ARBA" id="ARBA00013088"/>
    </source>
</evidence>
<evidence type="ECO:0000256" key="9">
    <source>
        <dbReference type="ARBA" id="ARBA00010515"/>
    </source>
</evidence>
<evidence type="ECO:0000256" key="17">
    <source>
        <dbReference type="ARBA" id="ARBA00022801"/>
    </source>
</evidence>
<evidence type="ECO:0000256" key="22">
    <source>
        <dbReference type="ARBA" id="ARBA00023221"/>
    </source>
</evidence>
<evidence type="ECO:0000256" key="18">
    <source>
        <dbReference type="ARBA" id="ARBA00022963"/>
    </source>
</evidence>
<evidence type="ECO:0000256" key="27">
    <source>
        <dbReference type="ARBA" id="ARBA00047438"/>
    </source>
</evidence>
<dbReference type="PANTHER" id="PTHR23025">
    <property type="entry name" value="TRIACYLGLYCEROL LIPASE"/>
    <property type="match status" value="1"/>
</dbReference>
<feature type="compositionally biased region" description="Polar residues" evidence="41">
    <location>
        <begin position="386"/>
        <end position="395"/>
    </location>
</feature>
<evidence type="ECO:0000256" key="26">
    <source>
        <dbReference type="ARBA" id="ARBA00046695"/>
    </source>
</evidence>
<evidence type="ECO:0000256" key="38">
    <source>
        <dbReference type="ARBA" id="ARBA00049372"/>
    </source>
</evidence>
<evidence type="ECO:0000256" key="25">
    <source>
        <dbReference type="ARBA" id="ARBA00031112"/>
    </source>
</evidence>
<evidence type="ECO:0000256" key="31">
    <source>
        <dbReference type="ARBA" id="ARBA00047674"/>
    </source>
</evidence>
<keyword evidence="22" id="KW-0753">Steroid metabolism</keyword>
<reference evidence="44" key="1">
    <citation type="submission" date="2021-01" db="EMBL/GenBank/DDBJ databases">
        <authorList>
            <person name="Li R."/>
            <person name="Bekaert M."/>
        </authorList>
    </citation>
    <scope>NUCLEOTIDE SEQUENCE</scope>
    <source>
        <strain evidence="44">Farmed</strain>
    </source>
</reference>
<comment type="catalytic activity">
    <reaction evidence="36">
        <text>2,3-di-(9Z)-octadecenoyl-sn-glycerol + H2O = 2-(9Z-octadecenoyl)-glycerol + (9Z)-octadecenoate + H(+)</text>
        <dbReference type="Rhea" id="RHEA:38383"/>
        <dbReference type="ChEBI" id="CHEBI:15377"/>
        <dbReference type="ChEBI" id="CHEBI:15378"/>
        <dbReference type="ChEBI" id="CHEBI:30823"/>
        <dbReference type="ChEBI" id="CHEBI:73990"/>
        <dbReference type="ChEBI" id="CHEBI:75824"/>
    </reaction>
    <physiologicalReaction direction="left-to-right" evidence="36">
        <dbReference type="Rhea" id="RHEA:38384"/>
    </physiologicalReaction>
</comment>
<comment type="catalytic activity">
    <reaction evidence="33">
        <text>1,2-di-(9Z-octadecenoyl)-glycerol + (9Z)-octadecenoate + H(+) = 1,2,3-tri-(9Z-octadecenoyl)-glycerol + H2O</text>
        <dbReference type="Rhea" id="RHEA:38379"/>
        <dbReference type="ChEBI" id="CHEBI:15377"/>
        <dbReference type="ChEBI" id="CHEBI:15378"/>
        <dbReference type="ChEBI" id="CHEBI:30823"/>
        <dbReference type="ChEBI" id="CHEBI:52323"/>
        <dbReference type="ChEBI" id="CHEBI:53753"/>
    </reaction>
    <physiologicalReaction direction="right-to-left" evidence="33">
        <dbReference type="Rhea" id="RHEA:38381"/>
    </physiologicalReaction>
</comment>
<feature type="region of interest" description="Disordered" evidence="41">
    <location>
        <begin position="291"/>
        <end position="322"/>
    </location>
</feature>
<dbReference type="GO" id="GO:0019433">
    <property type="term" value="P:triglyceride catabolic process"/>
    <property type="evidence" value="ECO:0007669"/>
    <property type="project" value="UniProtKB-UniPathway"/>
</dbReference>
<dbReference type="GO" id="GO:0047372">
    <property type="term" value="F:monoacylglycerol lipase activity"/>
    <property type="evidence" value="ECO:0007669"/>
    <property type="project" value="UniProtKB-EC"/>
</dbReference>
<comment type="catalytic activity">
    <reaction evidence="34">
        <text>1,2-di-(9Z-octadecenoyl)-glycerol + H2O = (9Z-octadecenoyl)-glycerol + (9Z)-octadecenoate + H(+)</text>
        <dbReference type="Rhea" id="RHEA:38455"/>
        <dbReference type="ChEBI" id="CHEBI:15377"/>
        <dbReference type="ChEBI" id="CHEBI:15378"/>
        <dbReference type="ChEBI" id="CHEBI:30823"/>
        <dbReference type="ChEBI" id="CHEBI:52323"/>
        <dbReference type="ChEBI" id="CHEBI:75937"/>
    </reaction>
    <physiologicalReaction direction="left-to-right" evidence="34">
        <dbReference type="Rhea" id="RHEA:38456"/>
    </physiologicalReaction>
</comment>
<evidence type="ECO:0000256" key="2">
    <source>
        <dbReference type="ARBA" id="ARBA00001613"/>
    </source>
</evidence>
<keyword evidence="21" id="KW-1207">Sterol metabolism</keyword>
<dbReference type="PROSITE" id="PS01173">
    <property type="entry name" value="LIPASE_GDXG_HIS"/>
    <property type="match status" value="1"/>
</dbReference>
<comment type="catalytic activity">
    <reaction evidence="37">
        <text>a monoacylglycerol + H2O = glycerol + a fatty acid + H(+)</text>
        <dbReference type="Rhea" id="RHEA:15245"/>
        <dbReference type="ChEBI" id="CHEBI:15377"/>
        <dbReference type="ChEBI" id="CHEBI:15378"/>
        <dbReference type="ChEBI" id="CHEBI:17408"/>
        <dbReference type="ChEBI" id="CHEBI:17754"/>
        <dbReference type="ChEBI" id="CHEBI:28868"/>
        <dbReference type="EC" id="3.1.1.79"/>
    </reaction>
</comment>
<comment type="catalytic activity">
    <reaction evidence="38">
        <text>1,3-di-(9Z-octadecenoyl)-glycerol + H2O = 1-(9Z-octadecenoyl)-glycerol + (9Z)-octadecenoate + H(+)</text>
        <dbReference type="Rhea" id="RHEA:39939"/>
        <dbReference type="ChEBI" id="CHEBI:15377"/>
        <dbReference type="ChEBI" id="CHEBI:15378"/>
        <dbReference type="ChEBI" id="CHEBI:30823"/>
        <dbReference type="ChEBI" id="CHEBI:75342"/>
        <dbReference type="ChEBI" id="CHEBI:75735"/>
    </reaction>
    <physiologicalReaction direction="left-to-right" evidence="38">
        <dbReference type="Rhea" id="RHEA:39940"/>
    </physiologicalReaction>
</comment>
<evidence type="ECO:0000256" key="15">
    <source>
        <dbReference type="ARBA" id="ARBA00022548"/>
    </source>
</evidence>
<proteinExistence type="inferred from homology"/>
<evidence type="ECO:0000256" key="4">
    <source>
        <dbReference type="ARBA" id="ARBA00004345"/>
    </source>
</evidence>
<comment type="similarity">
    <text evidence="9">Belongs to the 'GDXG' lipolytic enzyme family.</text>
</comment>
<keyword evidence="14" id="KW-0963">Cytoplasm</keyword>
<dbReference type="GO" id="GO:0008203">
    <property type="term" value="P:cholesterol metabolic process"/>
    <property type="evidence" value="ECO:0007669"/>
    <property type="project" value="UniProtKB-KW"/>
</dbReference>
<evidence type="ECO:0000259" key="43">
    <source>
        <dbReference type="Pfam" id="PF07859"/>
    </source>
</evidence>
<comment type="catalytic activity">
    <reaction evidence="2">
        <text>Hydrolyzes glycerol monoesters of long-chain fatty acids.</text>
        <dbReference type="EC" id="3.1.1.23"/>
    </reaction>
</comment>
<evidence type="ECO:0000256" key="14">
    <source>
        <dbReference type="ARBA" id="ARBA00022490"/>
    </source>
</evidence>
<evidence type="ECO:0000256" key="13">
    <source>
        <dbReference type="ARBA" id="ARBA00022475"/>
    </source>
</evidence>
<comment type="catalytic activity">
    <reaction evidence="30">
        <text>cholesteryl (9Z-octadecenoate) + H2O = cholesterol + (9Z)-octadecenoate + H(+)</text>
        <dbReference type="Rhea" id="RHEA:33875"/>
        <dbReference type="ChEBI" id="CHEBI:15377"/>
        <dbReference type="ChEBI" id="CHEBI:15378"/>
        <dbReference type="ChEBI" id="CHEBI:16113"/>
        <dbReference type="ChEBI" id="CHEBI:30823"/>
        <dbReference type="ChEBI" id="CHEBI:46898"/>
    </reaction>
    <physiologicalReaction direction="left-to-right" evidence="30">
        <dbReference type="Rhea" id="RHEA:33876"/>
    </physiologicalReaction>
</comment>
<keyword evidence="45" id="KW-1185">Reference proteome</keyword>
<evidence type="ECO:0000256" key="39">
    <source>
        <dbReference type="ARBA" id="ARBA00049461"/>
    </source>
</evidence>
<comment type="caution">
    <text evidence="44">The sequence shown here is derived from an EMBL/GenBank/DDBJ whole genome shotgun (WGS) entry which is preliminary data.</text>
</comment>
<feature type="domain" description="Alpha/beta hydrolase fold-3" evidence="43">
    <location>
        <begin position="136"/>
        <end position="191"/>
    </location>
</feature>
<comment type="catalytic activity">
    <reaction evidence="23">
        <text>1-O-hexadecyl-2-acetyl-sn-glycerol + H2O = 1-O-hexadecyl-sn-glycerol + acetate + H(+)</text>
        <dbReference type="Rhea" id="RHEA:38563"/>
        <dbReference type="ChEBI" id="CHEBI:15377"/>
        <dbReference type="ChEBI" id="CHEBI:15378"/>
        <dbReference type="ChEBI" id="CHEBI:30089"/>
        <dbReference type="ChEBI" id="CHEBI:34115"/>
        <dbReference type="ChEBI" id="CHEBI:75936"/>
    </reaction>
    <physiologicalReaction direction="left-to-right" evidence="23">
        <dbReference type="Rhea" id="RHEA:38564"/>
    </physiologicalReaction>
</comment>
<evidence type="ECO:0000256" key="1">
    <source>
        <dbReference type="ARBA" id="ARBA00000803"/>
    </source>
</evidence>
<evidence type="ECO:0000256" key="36">
    <source>
        <dbReference type="ARBA" id="ARBA00049143"/>
    </source>
</evidence>
<evidence type="ECO:0000256" key="6">
    <source>
        <dbReference type="ARBA" id="ARBA00004514"/>
    </source>
</evidence>
<evidence type="ECO:0000256" key="23">
    <source>
        <dbReference type="ARBA" id="ARBA00023406"/>
    </source>
</evidence>
<gene>
    <name evidence="44" type="ORF">SPHA_24713</name>
</gene>
<dbReference type="AlphaFoldDB" id="A0A812BY05"/>
<dbReference type="Proteomes" id="UP000597762">
    <property type="component" value="Unassembled WGS sequence"/>
</dbReference>
<evidence type="ECO:0000256" key="7">
    <source>
        <dbReference type="ARBA" id="ARBA00004879"/>
    </source>
</evidence>
<evidence type="ECO:0000313" key="45">
    <source>
        <dbReference type="Proteomes" id="UP000597762"/>
    </source>
</evidence>
<keyword evidence="13" id="KW-1003">Cell membrane</keyword>
<dbReference type="Gene3D" id="3.40.50.1820">
    <property type="entry name" value="alpha/beta hydrolase"/>
    <property type="match status" value="2"/>
</dbReference>
<dbReference type="EMBL" id="CAHIKZ030000927">
    <property type="protein sequence ID" value="CAE1245417.1"/>
    <property type="molecule type" value="Genomic_DNA"/>
</dbReference>
<keyword evidence="20" id="KW-0472">Membrane</keyword>
<dbReference type="Pfam" id="PF07859">
    <property type="entry name" value="Abhydrolase_3"/>
    <property type="match status" value="2"/>
</dbReference>
<accession>A0A812BY05</accession>
<dbReference type="EC" id="3.1.1.79" evidence="10"/>
<comment type="catalytic activity">
    <reaction evidence="39">
        <text>2-(9Z-octadecenoyl)-glycerol + H2O = glycerol + (9Z)-octadecenoate + H(+)</text>
        <dbReference type="Rhea" id="RHEA:38491"/>
        <dbReference type="ChEBI" id="CHEBI:15377"/>
        <dbReference type="ChEBI" id="CHEBI:15378"/>
        <dbReference type="ChEBI" id="CHEBI:17754"/>
        <dbReference type="ChEBI" id="CHEBI:30823"/>
        <dbReference type="ChEBI" id="CHEBI:73990"/>
    </reaction>
    <physiologicalReaction direction="left-to-right" evidence="39">
        <dbReference type="Rhea" id="RHEA:38492"/>
    </physiologicalReaction>
</comment>
<feature type="compositionally biased region" description="Low complexity" evidence="41">
    <location>
        <begin position="409"/>
        <end position="425"/>
    </location>
</feature>
<keyword evidence="16" id="KW-0551">Lipid droplet</keyword>
<feature type="compositionally biased region" description="Polar residues" evidence="41">
    <location>
        <begin position="298"/>
        <end position="322"/>
    </location>
</feature>
<comment type="catalytic activity">
    <reaction evidence="27">
        <text>1-(9Z-octadecenoyl)-glycerol + H2O = glycerol + (9Z)-octadecenoate + H(+)</text>
        <dbReference type="Rhea" id="RHEA:38487"/>
        <dbReference type="ChEBI" id="CHEBI:15377"/>
        <dbReference type="ChEBI" id="CHEBI:15378"/>
        <dbReference type="ChEBI" id="CHEBI:17754"/>
        <dbReference type="ChEBI" id="CHEBI:30823"/>
        <dbReference type="ChEBI" id="CHEBI:75342"/>
    </reaction>
    <physiologicalReaction direction="left-to-right" evidence="27">
        <dbReference type="Rhea" id="RHEA:38488"/>
    </physiologicalReaction>
</comment>
<dbReference type="InterPro" id="IPR013094">
    <property type="entry name" value="AB_hydrolase_3"/>
</dbReference>
<dbReference type="Pfam" id="PF06350">
    <property type="entry name" value="HSL_N"/>
    <property type="match status" value="1"/>
</dbReference>
<comment type="subcellular location">
    <subcellularLocation>
        <location evidence="3">Cell membrane</location>
    </subcellularLocation>
    <subcellularLocation>
        <location evidence="6">Cytoplasm</location>
        <location evidence="6">Cytosol</location>
    </subcellularLocation>
    <subcellularLocation>
        <location evidence="5">Lipid droplet</location>
    </subcellularLocation>
    <subcellularLocation>
        <location evidence="4">Membrane</location>
        <location evidence="4">Caveola</location>
    </subcellularLocation>
</comment>
<keyword evidence="15" id="KW-0153">Cholesterol metabolism</keyword>
<dbReference type="GO" id="GO:0004806">
    <property type="term" value="F:triacylglycerol lipase activity"/>
    <property type="evidence" value="ECO:0007669"/>
    <property type="project" value="TreeGrafter"/>
</dbReference>
<evidence type="ECO:0000256" key="33">
    <source>
        <dbReference type="ARBA" id="ARBA00048657"/>
    </source>
</evidence>
<name>A0A812BY05_ACAPH</name>
<evidence type="ECO:0000256" key="30">
    <source>
        <dbReference type="ARBA" id="ARBA00047653"/>
    </source>
</evidence>
<evidence type="ECO:0000256" key="12">
    <source>
        <dbReference type="ARBA" id="ARBA00015845"/>
    </source>
</evidence>
<keyword evidence="17 44" id="KW-0378">Hydrolase</keyword>
<sequence>MKVACSLLSSGKYLLDPELRARQVVHVARNSDIQFCKSFWSLLENDLSSHLPLLSGFMVQVNAIITLPPVTFELPARDPSKEKTVKVSPPSVYTGATSVQFRLISSEYREGQEILLKNLSILRLSAKNQPLSRSLLFHIHGGGFVSQSSKSHEVYLRQWARDLKVPVISVDYSLAPENPFPRALEECFYVLVPSPSRLLSVMDPLLPVGVMLKCLDAYIGTATVSYNYGQREENHEDEPIEESPNTAQLTVNPEFSSCPATPLTDNERLHLEAKDLENNIIQPPNTFLPSDIGDLFGTSKSQTPSEKSDYSTPQGLSPVKVTNNQVSLSDQEDEDGWEDICNIVIPQTMPLVESEDIVFSQFSDQTPSSAAVDSYSSVRQQLFKTSPDSGISLNDSRSRNCDKNFVSEPNLDLDSSSGLPSSPNPISHSISTPAFHIRRPENVNIRRPHLTSFEPQNVQLALERFLKLPVIKNPLVSPIFASDEQLRMFPEISLVTCHFDPLLDDSVQLCKRMRQLGKTADLTVLEDLPHGFLNFALISKEARQGSNVCVSKLRKLLQVS</sequence>
<organism evidence="44 45">
    <name type="scientific">Acanthosepion pharaonis</name>
    <name type="common">Pharaoh cuttlefish</name>
    <name type="synonym">Sepia pharaonis</name>
    <dbReference type="NCBI Taxonomy" id="158019"/>
    <lineage>
        <taxon>Eukaryota</taxon>
        <taxon>Metazoa</taxon>
        <taxon>Spiralia</taxon>
        <taxon>Lophotrochozoa</taxon>
        <taxon>Mollusca</taxon>
        <taxon>Cephalopoda</taxon>
        <taxon>Coleoidea</taxon>
        <taxon>Decapodiformes</taxon>
        <taxon>Sepiida</taxon>
        <taxon>Sepiina</taxon>
        <taxon>Sepiidae</taxon>
        <taxon>Acanthosepion</taxon>
    </lineage>
</organism>
<dbReference type="GO" id="GO:0005829">
    <property type="term" value="C:cytosol"/>
    <property type="evidence" value="ECO:0007669"/>
    <property type="project" value="UniProtKB-SubCell"/>
</dbReference>
<dbReference type="PANTHER" id="PTHR23025:SF3">
    <property type="entry name" value="HORMONE-SENSITIVE LIPASE"/>
    <property type="match status" value="1"/>
</dbReference>
<comment type="pathway">
    <text evidence="7">Glycerolipid metabolism; triacylglycerol degradation.</text>
</comment>
<evidence type="ECO:0000256" key="28">
    <source>
        <dbReference type="ARBA" id="ARBA00047458"/>
    </source>
</evidence>
<dbReference type="SUPFAM" id="SSF53474">
    <property type="entry name" value="alpha/beta-Hydrolases"/>
    <property type="match status" value="1"/>
</dbReference>
<evidence type="ECO:0000256" key="5">
    <source>
        <dbReference type="ARBA" id="ARBA00004502"/>
    </source>
</evidence>
<keyword evidence="18" id="KW-0442">Lipid degradation</keyword>
<protein>
    <recommendedName>
        <fullName evidence="12">Hormone-sensitive lipase</fullName>
        <ecNumber evidence="11">3.1.1.23</ecNumber>
        <ecNumber evidence="10">3.1.1.79</ecNumber>
    </recommendedName>
    <alternativeName>
        <fullName evidence="25">Monoacylglycerol lipase LIPE</fullName>
    </alternativeName>
    <alternativeName>
        <fullName evidence="24">Retinyl ester hydrolase</fullName>
    </alternativeName>
</protein>
<comment type="catalytic activity">
    <reaction evidence="28">
        <text>1,2-di-(9Z-octadecenoyl)-glycerol + H2O = 2-(9Z-octadecenoyl)-glycerol + (9Z)-octadecenoate + H(+)</text>
        <dbReference type="Rhea" id="RHEA:38659"/>
        <dbReference type="ChEBI" id="CHEBI:15377"/>
        <dbReference type="ChEBI" id="CHEBI:15378"/>
        <dbReference type="ChEBI" id="CHEBI:30823"/>
        <dbReference type="ChEBI" id="CHEBI:52323"/>
        <dbReference type="ChEBI" id="CHEBI:73990"/>
    </reaction>
    <physiologicalReaction direction="left-to-right" evidence="28">
        <dbReference type="Rhea" id="RHEA:38660"/>
    </physiologicalReaction>
</comment>
<evidence type="ECO:0000256" key="8">
    <source>
        <dbReference type="ARBA" id="ARBA00005189"/>
    </source>
</evidence>
<evidence type="ECO:0000256" key="32">
    <source>
        <dbReference type="ARBA" id="ARBA00048386"/>
    </source>
</evidence>
<dbReference type="InterPro" id="IPR010468">
    <property type="entry name" value="HSL_N"/>
</dbReference>
<evidence type="ECO:0000313" key="44">
    <source>
        <dbReference type="EMBL" id="CAE1245417.1"/>
    </source>
</evidence>
<comment type="catalytic activity">
    <reaction evidence="32">
        <text>1,2,3-tri-(9Z-octadecenoyl)-glycerol + H2O = di-(9Z)-octadecenoylglycerol + (9Z)-octadecenoate + H(+)</text>
        <dbReference type="Rhea" id="RHEA:38575"/>
        <dbReference type="ChEBI" id="CHEBI:15377"/>
        <dbReference type="ChEBI" id="CHEBI:15378"/>
        <dbReference type="ChEBI" id="CHEBI:30823"/>
        <dbReference type="ChEBI" id="CHEBI:53753"/>
        <dbReference type="ChEBI" id="CHEBI:75945"/>
    </reaction>
    <physiologicalReaction direction="left-to-right" evidence="32">
        <dbReference type="Rhea" id="RHEA:38576"/>
    </physiologicalReaction>
</comment>
<evidence type="ECO:0000256" key="19">
    <source>
        <dbReference type="ARBA" id="ARBA00023098"/>
    </source>
</evidence>
<comment type="catalytic activity">
    <reaction evidence="29">
        <text>2-(5Z,8Z,11Z,14Z-eicosatetraenoyl)-glycerol + H2O = glycerol + (5Z,8Z,11Z,14Z)-eicosatetraenoate + H(+)</text>
        <dbReference type="Rhea" id="RHEA:26132"/>
        <dbReference type="ChEBI" id="CHEBI:15377"/>
        <dbReference type="ChEBI" id="CHEBI:15378"/>
        <dbReference type="ChEBI" id="CHEBI:17754"/>
        <dbReference type="ChEBI" id="CHEBI:32395"/>
        <dbReference type="ChEBI" id="CHEBI:52392"/>
    </reaction>
    <physiologicalReaction direction="left-to-right" evidence="29">
        <dbReference type="Rhea" id="RHEA:26133"/>
    </physiologicalReaction>
</comment>
<comment type="catalytic activity">
    <reaction evidence="40">
        <text>1,2-di-(9Z-octadecenoyl)-sn-glycerol + H2O = (9Z-octadecenoyl)-glycerol + (9Z)-octadecenoate + H(+)</text>
        <dbReference type="Rhea" id="RHEA:39935"/>
        <dbReference type="ChEBI" id="CHEBI:15377"/>
        <dbReference type="ChEBI" id="CHEBI:15378"/>
        <dbReference type="ChEBI" id="CHEBI:30823"/>
        <dbReference type="ChEBI" id="CHEBI:52333"/>
        <dbReference type="ChEBI" id="CHEBI:75937"/>
    </reaction>
    <physiologicalReaction direction="left-to-right" evidence="40">
        <dbReference type="Rhea" id="RHEA:39936"/>
    </physiologicalReaction>
</comment>
<dbReference type="InterPro" id="IPR029058">
    <property type="entry name" value="AB_hydrolase_fold"/>
</dbReference>
<evidence type="ECO:0000256" key="35">
    <source>
        <dbReference type="ARBA" id="ARBA00049053"/>
    </source>
</evidence>
<evidence type="ECO:0000256" key="16">
    <source>
        <dbReference type="ARBA" id="ARBA00022677"/>
    </source>
</evidence>
<dbReference type="UniPathway" id="UPA00256"/>
<feature type="region of interest" description="Disordered" evidence="41">
    <location>
        <begin position="386"/>
        <end position="425"/>
    </location>
</feature>
<dbReference type="GO" id="GO:0005811">
    <property type="term" value="C:lipid droplet"/>
    <property type="evidence" value="ECO:0007669"/>
    <property type="project" value="UniProtKB-SubCell"/>
</dbReference>
<evidence type="ECO:0000256" key="29">
    <source>
        <dbReference type="ARBA" id="ARBA00047476"/>
    </source>
</evidence>
<evidence type="ECO:0000256" key="37">
    <source>
        <dbReference type="ARBA" id="ARBA00049208"/>
    </source>
</evidence>
<evidence type="ECO:0000256" key="21">
    <source>
        <dbReference type="ARBA" id="ARBA00023166"/>
    </source>
</evidence>
<comment type="subunit">
    <text evidence="26">Monomer and homodimer. Interacts with CAVIN1 in the adipocyte cytoplasm. Interacts with PLIN5.</text>
</comment>
<dbReference type="EC" id="3.1.1.23" evidence="11"/>
<comment type="catalytic activity">
    <reaction evidence="31">
        <text>a diacylglycerol + H2O = a monoacylglycerol + a fatty acid + H(+)</text>
        <dbReference type="Rhea" id="RHEA:32731"/>
        <dbReference type="ChEBI" id="CHEBI:15377"/>
        <dbReference type="ChEBI" id="CHEBI:15378"/>
        <dbReference type="ChEBI" id="CHEBI:17408"/>
        <dbReference type="ChEBI" id="CHEBI:18035"/>
        <dbReference type="ChEBI" id="CHEBI:28868"/>
        <dbReference type="EC" id="3.1.1.79"/>
    </reaction>
</comment>
<evidence type="ECO:0000259" key="42">
    <source>
        <dbReference type="Pfam" id="PF06350"/>
    </source>
</evidence>
<evidence type="ECO:0000256" key="20">
    <source>
        <dbReference type="ARBA" id="ARBA00023136"/>
    </source>
</evidence>
<evidence type="ECO:0000256" key="24">
    <source>
        <dbReference type="ARBA" id="ARBA00030031"/>
    </source>
</evidence>
<comment type="catalytic activity">
    <reaction evidence="35">
        <text>all-trans-retinyl hexadecanoate + H2O = all-trans-retinol + hexadecanoate + H(+)</text>
        <dbReference type="Rhea" id="RHEA:13933"/>
        <dbReference type="ChEBI" id="CHEBI:7896"/>
        <dbReference type="ChEBI" id="CHEBI:15377"/>
        <dbReference type="ChEBI" id="CHEBI:15378"/>
        <dbReference type="ChEBI" id="CHEBI:17336"/>
        <dbReference type="ChEBI" id="CHEBI:17616"/>
    </reaction>
    <physiologicalReaction direction="left-to-right" evidence="35">
        <dbReference type="Rhea" id="RHEA:13934"/>
    </physiologicalReaction>
</comment>
<keyword evidence="19" id="KW-0443">Lipid metabolism</keyword>
<comment type="catalytic activity">
    <reaction evidence="1">
        <text>a triacylglycerol + H2O = a diacylglycerol + a fatty acid + H(+)</text>
        <dbReference type="Rhea" id="RHEA:12044"/>
        <dbReference type="ChEBI" id="CHEBI:15377"/>
        <dbReference type="ChEBI" id="CHEBI:15378"/>
        <dbReference type="ChEBI" id="CHEBI:17855"/>
        <dbReference type="ChEBI" id="CHEBI:18035"/>
        <dbReference type="ChEBI" id="CHEBI:28868"/>
        <dbReference type="EC" id="3.1.1.79"/>
    </reaction>
</comment>
<evidence type="ECO:0000256" key="34">
    <source>
        <dbReference type="ARBA" id="ARBA00048674"/>
    </source>
</evidence>
<dbReference type="InterPro" id="IPR002168">
    <property type="entry name" value="Lipase_GDXG_HIS_AS"/>
</dbReference>